<evidence type="ECO:0000256" key="3">
    <source>
        <dbReference type="ARBA" id="ARBA00022753"/>
    </source>
</evidence>
<organism evidence="6 7">
    <name type="scientific">Pneumocystis wakefieldiae</name>
    <dbReference type="NCBI Taxonomy" id="38082"/>
    <lineage>
        <taxon>Eukaryota</taxon>
        <taxon>Fungi</taxon>
        <taxon>Dikarya</taxon>
        <taxon>Ascomycota</taxon>
        <taxon>Taphrinomycotina</taxon>
        <taxon>Pneumocystomycetes</taxon>
        <taxon>Pneumocystaceae</taxon>
        <taxon>Pneumocystis</taxon>
    </lineage>
</organism>
<proteinExistence type="inferred from homology"/>
<dbReference type="GO" id="GO:0032511">
    <property type="term" value="P:late endosome to vacuole transport via multivesicular body sorting pathway"/>
    <property type="evidence" value="ECO:0007669"/>
    <property type="project" value="TreeGrafter"/>
</dbReference>
<dbReference type="InterPro" id="IPR005024">
    <property type="entry name" value="Snf7_fam"/>
</dbReference>
<dbReference type="PANTHER" id="PTHR22761:SF10">
    <property type="entry name" value="GH13992P"/>
    <property type="match status" value="1"/>
</dbReference>
<accession>A0A899G326</accession>
<dbReference type="Proteomes" id="UP000663699">
    <property type="component" value="Chromosome 8"/>
</dbReference>
<gene>
    <name evidence="6" type="ORF">MERGE_000006</name>
</gene>
<dbReference type="GO" id="GO:0006900">
    <property type="term" value="P:vesicle budding from membrane"/>
    <property type="evidence" value="ECO:0007669"/>
    <property type="project" value="TreeGrafter"/>
</dbReference>
<dbReference type="AlphaFoldDB" id="A0A899G326"/>
<protein>
    <recommendedName>
        <fullName evidence="4">Vacuolar-sorting protein SNF7</fullName>
    </recommendedName>
    <alternativeName>
        <fullName evidence="5">Vacuolar protein-sorting-associated protein 32</fullName>
    </alternativeName>
</protein>
<comment type="similarity">
    <text evidence="2">Belongs to the SNF7 family.</text>
</comment>
<dbReference type="Gene3D" id="1.10.287.1060">
    <property type="entry name" value="ESAT-6-like"/>
    <property type="match status" value="1"/>
</dbReference>
<evidence type="ECO:0000256" key="1">
    <source>
        <dbReference type="ARBA" id="ARBA00004177"/>
    </source>
</evidence>
<reference evidence="6" key="1">
    <citation type="submission" date="2020-06" db="EMBL/GenBank/DDBJ databases">
        <title>Genomes of multiple members of Pneumocystis genus reveal paths to human pathogen Pneumocystis jirovecii.</title>
        <authorList>
            <person name="Cisse O.H."/>
            <person name="Ma L."/>
            <person name="Dekker J."/>
            <person name="Khil P."/>
            <person name="Jo J."/>
            <person name="Brenchley J."/>
            <person name="Blair R."/>
            <person name="Pahar B."/>
            <person name="Chabe M."/>
            <person name="Van Rompay K.A."/>
            <person name="Keesler R."/>
            <person name="Sukura A."/>
            <person name="Hirsch V."/>
            <person name="Kutty G."/>
            <person name="Liu Y."/>
            <person name="Peng L."/>
            <person name="Chen J."/>
            <person name="Song J."/>
            <person name="Weissenbacher-Lang C."/>
            <person name="Xu J."/>
            <person name="Upham N.S."/>
            <person name="Stajich J.E."/>
            <person name="Cuomo C.A."/>
            <person name="Cushion M.T."/>
            <person name="Kovacs J.A."/>
        </authorList>
    </citation>
    <scope>NUCLEOTIDE SEQUENCE</scope>
    <source>
        <strain evidence="6">2A</strain>
    </source>
</reference>
<evidence type="ECO:0000313" key="6">
    <source>
        <dbReference type="EMBL" id="QSL65728.1"/>
    </source>
</evidence>
<evidence type="ECO:0000256" key="4">
    <source>
        <dbReference type="ARBA" id="ARBA00040017"/>
    </source>
</evidence>
<evidence type="ECO:0000256" key="5">
    <source>
        <dbReference type="ARBA" id="ARBA00042586"/>
    </source>
</evidence>
<dbReference type="PANTHER" id="PTHR22761">
    <property type="entry name" value="CHARGED MULTIVESICULAR BODY PROTEIN"/>
    <property type="match status" value="1"/>
</dbReference>
<dbReference type="Gene3D" id="6.10.250.1710">
    <property type="match status" value="1"/>
</dbReference>
<dbReference type="EMBL" id="CP054539">
    <property type="protein sequence ID" value="QSL65728.1"/>
    <property type="molecule type" value="Genomic_DNA"/>
</dbReference>
<evidence type="ECO:0000256" key="2">
    <source>
        <dbReference type="ARBA" id="ARBA00006190"/>
    </source>
</evidence>
<keyword evidence="7" id="KW-1185">Reference proteome</keyword>
<dbReference type="GO" id="GO:0005771">
    <property type="term" value="C:multivesicular body"/>
    <property type="evidence" value="ECO:0007669"/>
    <property type="project" value="TreeGrafter"/>
</dbReference>
<name>A0A899G326_9ASCO</name>
<dbReference type="Pfam" id="PF03357">
    <property type="entry name" value="Snf7"/>
    <property type="match status" value="1"/>
</dbReference>
<keyword evidence="3" id="KW-0967">Endosome</keyword>
<evidence type="ECO:0000313" key="7">
    <source>
        <dbReference type="Proteomes" id="UP000663699"/>
    </source>
</evidence>
<dbReference type="GO" id="GO:0009898">
    <property type="term" value="C:cytoplasmic side of plasma membrane"/>
    <property type="evidence" value="ECO:0007669"/>
    <property type="project" value="TreeGrafter"/>
</dbReference>
<dbReference type="GO" id="GO:0000815">
    <property type="term" value="C:ESCRT III complex"/>
    <property type="evidence" value="ECO:0007669"/>
    <property type="project" value="TreeGrafter"/>
</dbReference>
<sequence>MSWWSYFTGRPSLKRDIPKNAILDTKEMIETLDKKENHWRKQIIEQNNIAKKNANINKLVAMQALKRKKLLENEINKLMGIRMNLEQTLFTLENANINYEITKAMKQSTIAMKQISKGITLDKVDSIMDNIREQIDHHNEIGQLIARPIGISETFDENELNQELERIQQEELDEKILGAEKPPTQLPGYNTEKYKEFIQTEDNDEAEIKALLEEMSV</sequence>
<comment type="subcellular location">
    <subcellularLocation>
        <location evidence="1">Endosome</location>
    </subcellularLocation>
</comment>
<dbReference type="OrthoDB" id="5592979at2759"/>